<evidence type="ECO:0000313" key="11">
    <source>
        <dbReference type="Proteomes" id="UP000677611"/>
    </source>
</evidence>
<name>A0ABS3P2R7_9BACI</name>
<evidence type="ECO:0000256" key="4">
    <source>
        <dbReference type="ARBA" id="ARBA00022729"/>
    </source>
</evidence>
<gene>
    <name evidence="10" type="ORF">J4P90_19195</name>
</gene>
<evidence type="ECO:0000259" key="8">
    <source>
        <dbReference type="Pfam" id="PF00746"/>
    </source>
</evidence>
<organism evidence="10 11">
    <name type="scientific">Bacillus arachidis</name>
    <dbReference type="NCBI Taxonomy" id="2819290"/>
    <lineage>
        <taxon>Bacteria</taxon>
        <taxon>Bacillati</taxon>
        <taxon>Bacillota</taxon>
        <taxon>Bacilli</taxon>
        <taxon>Bacillales</taxon>
        <taxon>Bacillaceae</taxon>
        <taxon>Bacillus</taxon>
    </lineage>
</organism>
<comment type="caution">
    <text evidence="10">The sequence shown here is derived from an EMBL/GenBank/DDBJ whole genome shotgun (WGS) entry which is preliminary data.</text>
</comment>
<sequence length="137" mass="15380">MKKLLVSATAFTLLTVGYNSSVFAAQNPNDKDCGQFKNNQEVMEFWHSNGYNANNDPHDLDRDNDGLPCEVNKGEYDRFVASKQTPIKKETNNNEVTKKQAEKLPNTASNNMTMMLVSTGLILLGSIFVFRRKKTDA</sequence>
<keyword evidence="5" id="KW-0572">Peptidoglycan-anchor</keyword>
<reference evidence="10 11" key="1">
    <citation type="submission" date="2021-03" db="EMBL/GenBank/DDBJ databases">
        <title>Identification of novel Bacillus strains.</title>
        <authorList>
            <person name="Xiao Z."/>
            <person name="Li Y."/>
            <person name="Shen J."/>
        </authorList>
    </citation>
    <scope>NUCLEOTIDE SEQUENCE [LARGE SCALE GENOMIC DNA]</scope>
    <source>
        <strain evidence="10 11">SY8</strain>
    </source>
</reference>
<evidence type="ECO:0000256" key="5">
    <source>
        <dbReference type="ARBA" id="ARBA00023088"/>
    </source>
</evidence>
<comment type="subcellular location">
    <subcellularLocation>
        <location evidence="1">Secreted</location>
        <location evidence="1">Cell wall</location>
        <topology evidence="1">Peptidoglycan-anchor</topology>
    </subcellularLocation>
</comment>
<keyword evidence="3" id="KW-0964">Secreted</keyword>
<feature type="transmembrane region" description="Helical" evidence="6">
    <location>
        <begin position="112"/>
        <end position="130"/>
    </location>
</feature>
<dbReference type="InterPro" id="IPR019931">
    <property type="entry name" value="LPXTG_anchor"/>
</dbReference>
<dbReference type="NCBIfam" id="TIGR01167">
    <property type="entry name" value="LPXTG_anchor"/>
    <property type="match status" value="1"/>
</dbReference>
<dbReference type="Pfam" id="PF05901">
    <property type="entry name" value="Excalibur"/>
    <property type="match status" value="1"/>
</dbReference>
<protein>
    <submittedName>
        <fullName evidence="10">Excalibur calcium-binding domain-containing protein</fullName>
    </submittedName>
</protein>
<evidence type="ECO:0000256" key="6">
    <source>
        <dbReference type="SAM" id="Phobius"/>
    </source>
</evidence>
<dbReference type="EMBL" id="JAGDQJ010000024">
    <property type="protein sequence ID" value="MBO1627320.1"/>
    <property type="molecule type" value="Genomic_DNA"/>
</dbReference>
<keyword evidence="6" id="KW-0812">Transmembrane</keyword>
<evidence type="ECO:0000256" key="3">
    <source>
        <dbReference type="ARBA" id="ARBA00022525"/>
    </source>
</evidence>
<evidence type="ECO:0000256" key="2">
    <source>
        <dbReference type="ARBA" id="ARBA00022512"/>
    </source>
</evidence>
<evidence type="ECO:0000313" key="10">
    <source>
        <dbReference type="EMBL" id="MBO1627320.1"/>
    </source>
</evidence>
<feature type="signal peptide" evidence="7">
    <location>
        <begin position="1"/>
        <end position="24"/>
    </location>
</feature>
<dbReference type="InterPro" id="IPR008613">
    <property type="entry name" value="Excalibur_Ca-bd_domain"/>
</dbReference>
<keyword evidence="2" id="KW-0134">Cell wall</keyword>
<feature type="domain" description="Gram-positive cocci surface proteins LPxTG" evidence="8">
    <location>
        <begin position="97"/>
        <end position="135"/>
    </location>
</feature>
<evidence type="ECO:0000256" key="1">
    <source>
        <dbReference type="ARBA" id="ARBA00004168"/>
    </source>
</evidence>
<dbReference type="Pfam" id="PF00746">
    <property type="entry name" value="Gram_pos_anchor"/>
    <property type="match status" value="1"/>
</dbReference>
<accession>A0ABS3P2R7</accession>
<proteinExistence type="predicted"/>
<keyword evidence="4 7" id="KW-0732">Signal</keyword>
<evidence type="ECO:0000259" key="9">
    <source>
        <dbReference type="Pfam" id="PF05901"/>
    </source>
</evidence>
<feature type="domain" description="Excalibur calcium-binding" evidence="9">
    <location>
        <begin position="31"/>
        <end position="70"/>
    </location>
</feature>
<keyword evidence="6" id="KW-1133">Transmembrane helix</keyword>
<evidence type="ECO:0000256" key="7">
    <source>
        <dbReference type="SAM" id="SignalP"/>
    </source>
</evidence>
<dbReference type="Proteomes" id="UP000677611">
    <property type="component" value="Unassembled WGS sequence"/>
</dbReference>
<feature type="chain" id="PRO_5045211029" evidence="7">
    <location>
        <begin position="25"/>
        <end position="137"/>
    </location>
</feature>
<keyword evidence="6" id="KW-0472">Membrane</keyword>
<dbReference type="RefSeq" id="WP_208018689.1">
    <property type="nucleotide sequence ID" value="NZ_JAGDQJ010000024.1"/>
</dbReference>
<keyword evidence="11" id="KW-1185">Reference proteome</keyword>